<accession>A0A644SVC4</accession>
<sequence length="383" mass="44181">MPRQPIIHTVPQPLEPLNIEEVRFWLDIMQEHALFIKMGLPCDRTDLINEAQNFIREFDTLGNRAERLQNEKKFKELVSDAYDVVCEFHRFKRHLLRLKLTCKLAGSIFPIQYDHLAREAEYVMRLFDKMRTGRPGLKAAAKTQETSFWVRIMGEHAALMSHLIDPSERSLVATARDFSEDFDALLLQSNDFASMLSHNENDVPSFRRFLQDVHTSTRQLRDFKRAVQEMIAQCKLVGLIPEMLADHVRREAEHFLMILAMMEKGIITCVTATEPECEVVEAIEDMEEEFCPGPAIECGETVEDCEDQDEEACYEEEDCEEPQANFNIYKSPAVNMDDIEDIEGIEDDIDDDCNSPEPPKTAPAKQKPPKYKWGGKWPRPLGK</sequence>
<feature type="compositionally biased region" description="Low complexity" evidence="1">
    <location>
        <begin position="371"/>
        <end position="383"/>
    </location>
</feature>
<dbReference type="Pfam" id="PF11155">
    <property type="entry name" value="DUF2935"/>
    <property type="match status" value="2"/>
</dbReference>
<dbReference type="InterPro" id="IPR021328">
    <property type="entry name" value="CotB-like"/>
</dbReference>
<comment type="caution">
    <text evidence="2">The sequence shown here is derived from an EMBL/GenBank/DDBJ whole genome shotgun (WGS) entry which is preliminary data.</text>
</comment>
<proteinExistence type="predicted"/>
<dbReference type="EMBL" id="VSSQ01000007">
    <property type="protein sequence ID" value="MPL58575.1"/>
    <property type="molecule type" value="Genomic_DNA"/>
</dbReference>
<dbReference type="SUPFAM" id="SSF158430">
    <property type="entry name" value="Bacillus cereus metalloprotein-like"/>
    <property type="match status" value="2"/>
</dbReference>
<evidence type="ECO:0000313" key="2">
    <source>
        <dbReference type="EMBL" id="MPL58575.1"/>
    </source>
</evidence>
<gene>
    <name evidence="2" type="ORF">SDC9_04109</name>
</gene>
<dbReference type="AlphaFoldDB" id="A0A644SVC4"/>
<name>A0A644SVC4_9ZZZZ</name>
<feature type="region of interest" description="Disordered" evidence="1">
    <location>
        <begin position="344"/>
        <end position="383"/>
    </location>
</feature>
<feature type="compositionally biased region" description="Acidic residues" evidence="1">
    <location>
        <begin position="344"/>
        <end position="354"/>
    </location>
</feature>
<organism evidence="2">
    <name type="scientific">bioreactor metagenome</name>
    <dbReference type="NCBI Taxonomy" id="1076179"/>
    <lineage>
        <taxon>unclassified sequences</taxon>
        <taxon>metagenomes</taxon>
        <taxon>ecological metagenomes</taxon>
    </lineage>
</organism>
<evidence type="ECO:0008006" key="3">
    <source>
        <dbReference type="Google" id="ProtNLM"/>
    </source>
</evidence>
<dbReference type="Gene3D" id="1.20.1260.120">
    <property type="entry name" value="Protein of unknown function DUF2935"/>
    <property type="match status" value="1"/>
</dbReference>
<protein>
    <recommendedName>
        <fullName evidence="3">DUF2935 domain-containing protein</fullName>
    </recommendedName>
</protein>
<evidence type="ECO:0000256" key="1">
    <source>
        <dbReference type="SAM" id="MobiDB-lite"/>
    </source>
</evidence>
<reference evidence="2" key="1">
    <citation type="submission" date="2019-08" db="EMBL/GenBank/DDBJ databases">
        <authorList>
            <person name="Kucharzyk K."/>
            <person name="Murdoch R.W."/>
            <person name="Higgins S."/>
            <person name="Loffler F."/>
        </authorList>
    </citation>
    <scope>NUCLEOTIDE SEQUENCE</scope>
</reference>